<keyword evidence="2" id="KW-0041">Annexin</keyword>
<dbReference type="Proteomes" id="UP000799428">
    <property type="component" value="Unassembled WGS sequence"/>
</dbReference>
<feature type="region of interest" description="Disordered" evidence="3">
    <location>
        <begin position="1"/>
        <end position="28"/>
    </location>
</feature>
<protein>
    <submittedName>
        <fullName evidence="4">Annexin</fullName>
    </submittedName>
</protein>
<dbReference type="PANTHER" id="PTHR10502:SF107">
    <property type="entry name" value="ANNEXIN ANXC4 (AFU_ORTHOLOGUE AFUA_3G07020)"/>
    <property type="match status" value="1"/>
</dbReference>
<feature type="compositionally biased region" description="Pro residues" evidence="3">
    <location>
        <begin position="174"/>
        <end position="206"/>
    </location>
</feature>
<keyword evidence="5" id="KW-1185">Reference proteome</keyword>
<evidence type="ECO:0000256" key="1">
    <source>
        <dbReference type="ARBA" id="ARBA00022737"/>
    </source>
</evidence>
<feature type="compositionally biased region" description="Low complexity" evidence="3">
    <location>
        <begin position="142"/>
        <end position="169"/>
    </location>
</feature>
<gene>
    <name evidence="4" type="ORF">K504DRAFT_451241</name>
</gene>
<organism evidence="4 5">
    <name type="scientific">Pleomassaria siparia CBS 279.74</name>
    <dbReference type="NCBI Taxonomy" id="1314801"/>
    <lineage>
        <taxon>Eukaryota</taxon>
        <taxon>Fungi</taxon>
        <taxon>Dikarya</taxon>
        <taxon>Ascomycota</taxon>
        <taxon>Pezizomycotina</taxon>
        <taxon>Dothideomycetes</taxon>
        <taxon>Pleosporomycetidae</taxon>
        <taxon>Pleosporales</taxon>
        <taxon>Pleomassariaceae</taxon>
        <taxon>Pleomassaria</taxon>
    </lineage>
</organism>
<sequence length="764" mass="83911">MAARPSGPITMGNYADLPPSERPAYMQQASAASHYQYAAITDRGPISPPASGGQYAAPGGVQYAPTGQYGYTASPATQSTSARSPITNGGGVQYAAQPAGITYSAKPVVAPQQPSVTRAPQTSPPANSYQQTANPYQQSADPYQQSADPYQQYQPQPQTQQHPQQQPYYGNSVPPAPAPPPPPPPPQQQSYPPPPPQQQSYPPPPMGRHSPQPDHHRPTHHRSASSHSGLGATYDGRNIVEMVPQGVGGHQGPPSPGPNARPHSLSVSGGPGGGLSGRMDRLSVSGNRPDIQTIVPGGMPGGYPGGGGMPPPSPLLEAYRGVYQSISPMPQAMMMDDDLEHLSPLDSLSPRGSSVSFHGGGRQRAHSSSRRSPSPQRKSKPKDKLALAAYGGGPGGGYFDDHDDRDDRRKGTKEKRRVKIYDAEDDALALVEAMSSRTPNVDTIIDILPALSHDQMLELRTEYKRHCKVQGRGINIAKHIKLKTSGNFGKIAYVTALGRYESEGYWANFWYQSNSARRELLIEALMGRQNHEIRAIKEAFKDKRYGDSLTKCMDKELKADKFRKAILMALEGERQEESDVWPQEYRNRDVDTLYKAIKAREGGESTILSVVVMRSDAHLRDILRTYERKYQANFARDALRKSNNLVGEVVAHILNGVINRPSRDAMLLHHALTDLIEPPSSDGHGPRSSGKLSAKESSTSKHERQQRYELVMSRLVRLHWDRLHLIRVKTEYEEKYGRVLEEDLEEATKGDFREFCIALCQTGK</sequence>
<feature type="compositionally biased region" description="Polar residues" evidence="3">
    <location>
        <begin position="112"/>
        <end position="141"/>
    </location>
</feature>
<dbReference type="SMART" id="SM00335">
    <property type="entry name" value="ANX"/>
    <property type="match status" value="3"/>
</dbReference>
<proteinExistence type="predicted"/>
<dbReference type="Gene3D" id="1.10.220.10">
    <property type="entry name" value="Annexin"/>
    <property type="match status" value="4"/>
</dbReference>
<dbReference type="InterPro" id="IPR037104">
    <property type="entry name" value="Annexin_sf"/>
</dbReference>
<evidence type="ECO:0000313" key="5">
    <source>
        <dbReference type="Proteomes" id="UP000799428"/>
    </source>
</evidence>
<dbReference type="GO" id="GO:0005737">
    <property type="term" value="C:cytoplasm"/>
    <property type="evidence" value="ECO:0007669"/>
    <property type="project" value="TreeGrafter"/>
</dbReference>
<dbReference type="EMBL" id="MU005784">
    <property type="protein sequence ID" value="KAF2704039.1"/>
    <property type="molecule type" value="Genomic_DNA"/>
</dbReference>
<dbReference type="AlphaFoldDB" id="A0A6G1JTU9"/>
<dbReference type="GO" id="GO:0005634">
    <property type="term" value="C:nucleus"/>
    <property type="evidence" value="ECO:0007669"/>
    <property type="project" value="TreeGrafter"/>
</dbReference>
<evidence type="ECO:0000256" key="3">
    <source>
        <dbReference type="SAM" id="MobiDB-lite"/>
    </source>
</evidence>
<dbReference type="InterPro" id="IPR018502">
    <property type="entry name" value="Annexin_repeat"/>
</dbReference>
<dbReference type="GO" id="GO:0001786">
    <property type="term" value="F:phosphatidylserine binding"/>
    <property type="evidence" value="ECO:0007669"/>
    <property type="project" value="TreeGrafter"/>
</dbReference>
<evidence type="ECO:0000256" key="2">
    <source>
        <dbReference type="ARBA" id="ARBA00023216"/>
    </source>
</evidence>
<keyword evidence="1" id="KW-0677">Repeat</keyword>
<feature type="region of interest" description="Disordered" evidence="3">
    <location>
        <begin position="677"/>
        <end position="705"/>
    </location>
</feature>
<dbReference type="GO" id="GO:0005886">
    <property type="term" value="C:plasma membrane"/>
    <property type="evidence" value="ECO:0007669"/>
    <property type="project" value="TreeGrafter"/>
</dbReference>
<dbReference type="PROSITE" id="PS51897">
    <property type="entry name" value="ANNEXIN_2"/>
    <property type="match status" value="1"/>
</dbReference>
<feature type="region of interest" description="Disordered" evidence="3">
    <location>
        <begin position="342"/>
        <end position="414"/>
    </location>
</feature>
<feature type="region of interest" description="Disordered" evidence="3">
    <location>
        <begin position="40"/>
        <end position="64"/>
    </location>
</feature>
<reference evidence="4" key="1">
    <citation type="journal article" date="2020" name="Stud. Mycol.">
        <title>101 Dothideomycetes genomes: a test case for predicting lifestyles and emergence of pathogens.</title>
        <authorList>
            <person name="Haridas S."/>
            <person name="Albert R."/>
            <person name="Binder M."/>
            <person name="Bloem J."/>
            <person name="Labutti K."/>
            <person name="Salamov A."/>
            <person name="Andreopoulos B."/>
            <person name="Baker S."/>
            <person name="Barry K."/>
            <person name="Bills G."/>
            <person name="Bluhm B."/>
            <person name="Cannon C."/>
            <person name="Castanera R."/>
            <person name="Culley D."/>
            <person name="Daum C."/>
            <person name="Ezra D."/>
            <person name="Gonzalez J."/>
            <person name="Henrissat B."/>
            <person name="Kuo A."/>
            <person name="Liang C."/>
            <person name="Lipzen A."/>
            <person name="Lutzoni F."/>
            <person name="Magnuson J."/>
            <person name="Mondo S."/>
            <person name="Nolan M."/>
            <person name="Ohm R."/>
            <person name="Pangilinan J."/>
            <person name="Park H.-J."/>
            <person name="Ramirez L."/>
            <person name="Alfaro M."/>
            <person name="Sun H."/>
            <person name="Tritt A."/>
            <person name="Yoshinaga Y."/>
            <person name="Zwiers L.-H."/>
            <person name="Turgeon B."/>
            <person name="Goodwin S."/>
            <person name="Spatafora J."/>
            <person name="Crous P."/>
            <person name="Grigoriev I."/>
        </authorList>
    </citation>
    <scope>NUCLEOTIDE SEQUENCE</scope>
    <source>
        <strain evidence="4">CBS 279.74</strain>
    </source>
</reference>
<accession>A0A6G1JTU9</accession>
<dbReference type="SUPFAM" id="SSF47874">
    <property type="entry name" value="Annexin"/>
    <property type="match status" value="1"/>
</dbReference>
<feature type="compositionally biased region" description="Basic and acidic residues" evidence="3">
    <location>
        <begin position="399"/>
        <end position="409"/>
    </location>
</feature>
<dbReference type="GO" id="GO:0005544">
    <property type="term" value="F:calcium-dependent phospholipid binding"/>
    <property type="evidence" value="ECO:0007669"/>
    <property type="project" value="InterPro"/>
</dbReference>
<dbReference type="Pfam" id="PF00191">
    <property type="entry name" value="Annexin"/>
    <property type="match status" value="2"/>
</dbReference>
<feature type="region of interest" description="Disordered" evidence="3">
    <location>
        <begin position="111"/>
        <end position="293"/>
    </location>
</feature>
<evidence type="ECO:0000313" key="4">
    <source>
        <dbReference type="EMBL" id="KAF2704039.1"/>
    </source>
</evidence>
<dbReference type="GO" id="GO:0012506">
    <property type="term" value="C:vesicle membrane"/>
    <property type="evidence" value="ECO:0007669"/>
    <property type="project" value="TreeGrafter"/>
</dbReference>
<dbReference type="PANTHER" id="PTHR10502">
    <property type="entry name" value="ANNEXIN"/>
    <property type="match status" value="1"/>
</dbReference>
<dbReference type="GO" id="GO:0005509">
    <property type="term" value="F:calcium ion binding"/>
    <property type="evidence" value="ECO:0007669"/>
    <property type="project" value="InterPro"/>
</dbReference>
<name>A0A6G1JTU9_9PLEO</name>
<dbReference type="OrthoDB" id="2134400at2759"/>